<accession>A0ABY4HLF2</accession>
<dbReference type="EMBL" id="CP090145">
    <property type="protein sequence ID" value="UOX33671.1"/>
    <property type="molecule type" value="Genomic_DNA"/>
</dbReference>
<dbReference type="SUPFAM" id="SSF53756">
    <property type="entry name" value="UDP-Glycosyltransferase/glycogen phosphorylase"/>
    <property type="match status" value="1"/>
</dbReference>
<reference evidence="2" key="2">
    <citation type="submission" date="2022-04" db="EMBL/GenBank/DDBJ databases">
        <title>Complete Genome Sequence of Flavobacterium sediminilitoris YSM-43, Isolated from a Tidal Sediment.</title>
        <authorList>
            <person name="Lee P.A."/>
        </authorList>
    </citation>
    <scope>NUCLEOTIDE SEQUENCE</scope>
    <source>
        <strain evidence="2">YSM-43</strain>
    </source>
</reference>
<dbReference type="InterPro" id="IPR050194">
    <property type="entry name" value="Glycosyltransferase_grp1"/>
</dbReference>
<evidence type="ECO:0000313" key="2">
    <source>
        <dbReference type="EMBL" id="UOX33671.1"/>
    </source>
</evidence>
<dbReference type="Proteomes" id="UP000830454">
    <property type="component" value="Chromosome"/>
</dbReference>
<dbReference type="Pfam" id="PF00534">
    <property type="entry name" value="Glycos_transf_1"/>
    <property type="match status" value="1"/>
</dbReference>
<reference evidence="2" key="1">
    <citation type="submission" date="2021-12" db="EMBL/GenBank/DDBJ databases">
        <authorList>
            <person name="Cha I.-T."/>
            <person name="Lee K.-E."/>
            <person name="Park S.-J."/>
        </authorList>
    </citation>
    <scope>NUCLEOTIDE SEQUENCE</scope>
    <source>
        <strain evidence="2">YSM-43</strain>
    </source>
</reference>
<dbReference type="PANTHER" id="PTHR45947">
    <property type="entry name" value="SULFOQUINOVOSYL TRANSFERASE SQD2"/>
    <property type="match status" value="1"/>
</dbReference>
<dbReference type="Gene3D" id="3.40.50.2000">
    <property type="entry name" value="Glycogen Phosphorylase B"/>
    <property type="match status" value="2"/>
</dbReference>
<dbReference type="PANTHER" id="PTHR45947:SF3">
    <property type="entry name" value="SULFOQUINOVOSYL TRANSFERASE SQD2"/>
    <property type="match status" value="1"/>
</dbReference>
<keyword evidence="3" id="KW-1185">Reference proteome</keyword>
<protein>
    <submittedName>
        <fullName evidence="2">Glycosyltransferase</fullName>
    </submittedName>
</protein>
<gene>
    <name evidence="2" type="ORF">LXD69_16755</name>
</gene>
<evidence type="ECO:0000313" key="3">
    <source>
        <dbReference type="Proteomes" id="UP000830454"/>
    </source>
</evidence>
<feature type="domain" description="Glycosyl transferase family 1" evidence="1">
    <location>
        <begin position="206"/>
        <end position="358"/>
    </location>
</feature>
<dbReference type="InterPro" id="IPR001296">
    <property type="entry name" value="Glyco_trans_1"/>
</dbReference>
<name>A0ABY4HLF2_9FLAO</name>
<organism evidence="2 3">
    <name type="scientific">Flavobacterium sediminilitoris</name>
    <dbReference type="NCBI Taxonomy" id="2024526"/>
    <lineage>
        <taxon>Bacteria</taxon>
        <taxon>Pseudomonadati</taxon>
        <taxon>Bacteroidota</taxon>
        <taxon>Flavobacteriia</taxon>
        <taxon>Flavobacteriales</taxon>
        <taxon>Flavobacteriaceae</taxon>
        <taxon>Flavobacterium</taxon>
    </lineage>
</organism>
<sequence length="392" mass="45505">MNQKKNILMICSWLNIEKNIGSFFWEQANLVEDDFNIKICNFKEKRIKLKKLYKAFKVNKIKQLKTPNGIESYEIEYLKFDFLSEKFNTILLTKKIISFNKYLIKKGFNIDLIHAQSLFNAGIEAYYFNKTFNIPFIFTEHNQFTLKNKRKKEIKVLNKIFELPFPKLVVSHDKIRQFAANGIFSNFEVVGNYVNESLFYYDSTIKKNESFTIITIGAYDALKDQKTLLLALDKIDQLTTETIIFNWIGYNGWGQDKEYDVKQLISEFNYKNIVINLTPSLSREKISVELNKADLFLFSSISEGMPVSVLEALACGLPVCSTRCGGVDEIISKENGHIVQIKDYEEMADFSLRVINKNIIYDKKTISKSILKTFGKESFAKKIKKTYSTVIN</sequence>
<dbReference type="RefSeq" id="WP_246916211.1">
    <property type="nucleotide sequence ID" value="NZ_CP090145.1"/>
</dbReference>
<proteinExistence type="predicted"/>
<evidence type="ECO:0000259" key="1">
    <source>
        <dbReference type="Pfam" id="PF00534"/>
    </source>
</evidence>